<evidence type="ECO:0000256" key="1">
    <source>
        <dbReference type="ARBA" id="ARBA00004123"/>
    </source>
</evidence>
<evidence type="ECO:0000256" key="3">
    <source>
        <dbReference type="ARBA" id="ARBA00007096"/>
    </source>
</evidence>
<comment type="similarity">
    <text evidence="3">Belongs to the YAE1 family.</text>
</comment>
<evidence type="ECO:0000313" key="11">
    <source>
        <dbReference type="Proteomes" id="UP000620104"/>
    </source>
</evidence>
<organism evidence="10 11">
    <name type="scientific">Naganishia liquefaciens</name>
    <dbReference type="NCBI Taxonomy" id="104408"/>
    <lineage>
        <taxon>Eukaryota</taxon>
        <taxon>Fungi</taxon>
        <taxon>Dikarya</taxon>
        <taxon>Basidiomycota</taxon>
        <taxon>Agaricomycotina</taxon>
        <taxon>Tremellomycetes</taxon>
        <taxon>Filobasidiales</taxon>
        <taxon>Filobasidiaceae</taxon>
        <taxon>Naganishia</taxon>
    </lineage>
</organism>
<evidence type="ECO:0000256" key="7">
    <source>
        <dbReference type="ARBA" id="ARBA00023242"/>
    </source>
</evidence>
<evidence type="ECO:0000256" key="2">
    <source>
        <dbReference type="ARBA" id="ARBA00004496"/>
    </source>
</evidence>
<evidence type="ECO:0000256" key="4">
    <source>
        <dbReference type="ARBA" id="ARBA00017286"/>
    </source>
</evidence>
<keyword evidence="7" id="KW-0539">Nucleus</keyword>
<evidence type="ECO:0000256" key="8">
    <source>
        <dbReference type="SAM" id="MobiDB-lite"/>
    </source>
</evidence>
<dbReference type="Proteomes" id="UP000620104">
    <property type="component" value="Unassembled WGS sequence"/>
</dbReference>
<name>A0A8H3TR53_9TREE</name>
<dbReference type="GO" id="GO:0005634">
    <property type="term" value="C:nucleus"/>
    <property type="evidence" value="ECO:0007669"/>
    <property type="project" value="UniProtKB-SubCell"/>
</dbReference>
<dbReference type="EMBL" id="BLZA01000011">
    <property type="protein sequence ID" value="GHJ85454.1"/>
    <property type="molecule type" value="Genomic_DNA"/>
</dbReference>
<evidence type="ECO:0000256" key="6">
    <source>
        <dbReference type="ARBA" id="ARBA00022490"/>
    </source>
</evidence>
<protein>
    <recommendedName>
        <fullName evidence="5">Protein YAE1</fullName>
    </recommendedName>
    <alternativeName>
        <fullName evidence="4">Protein yae1</fullName>
    </alternativeName>
</protein>
<dbReference type="AlphaFoldDB" id="A0A8H3TR53"/>
<evidence type="ECO:0000259" key="9">
    <source>
        <dbReference type="Pfam" id="PF09811"/>
    </source>
</evidence>
<feature type="domain" description="Essential protein Yae1 N-terminal" evidence="9">
    <location>
        <begin position="39"/>
        <end position="77"/>
    </location>
</feature>
<dbReference type="Pfam" id="PF09811">
    <property type="entry name" value="Yae1_N"/>
    <property type="match status" value="1"/>
</dbReference>
<dbReference type="InterPro" id="IPR019191">
    <property type="entry name" value="Essential_protein_Yae1_N"/>
</dbReference>
<dbReference type="OrthoDB" id="20086at2759"/>
<evidence type="ECO:0000256" key="5">
    <source>
        <dbReference type="ARBA" id="ARBA00018400"/>
    </source>
</evidence>
<gene>
    <name evidence="10" type="ORF">NliqN6_1856</name>
</gene>
<accession>A0A8H3TR53</accession>
<proteinExistence type="inferred from homology"/>
<feature type="region of interest" description="Disordered" evidence="8">
    <location>
        <begin position="138"/>
        <end position="157"/>
    </location>
</feature>
<keyword evidence="6" id="KW-0963">Cytoplasm</keyword>
<dbReference type="PANTHER" id="PTHR18829:SF0">
    <property type="entry name" value="PROTEIN YAE1 HOMOLOG"/>
    <property type="match status" value="1"/>
</dbReference>
<dbReference type="PANTHER" id="PTHR18829">
    <property type="entry name" value="PROTEIN YAE1 HOMOLOG"/>
    <property type="match status" value="1"/>
</dbReference>
<dbReference type="InterPro" id="IPR038881">
    <property type="entry name" value="Yae1-like"/>
</dbReference>
<dbReference type="GO" id="GO:0005737">
    <property type="term" value="C:cytoplasm"/>
    <property type="evidence" value="ECO:0007669"/>
    <property type="project" value="UniProtKB-SubCell"/>
</dbReference>
<sequence>MDSDEDWLEDAPTAHAGAHGDPLVDRQWERITTRYTDAGYREGITNGKLTTLQEGFDAGFANSVTGSRHLGNLRGRVAALVTFLQSLPSSTANVALLHRARELRAELSKVKRTDVLPIDEEAAAHAREEHADLQGELGRGEVDAGGDWSMTNADRERREMERVVGDFEALGGSRADGALREGALLAAMEGKVAQLEREAGL</sequence>
<evidence type="ECO:0000313" key="10">
    <source>
        <dbReference type="EMBL" id="GHJ85454.1"/>
    </source>
</evidence>
<keyword evidence="11" id="KW-1185">Reference proteome</keyword>
<comment type="caution">
    <text evidence="10">The sequence shown here is derived from an EMBL/GenBank/DDBJ whole genome shotgun (WGS) entry which is preliminary data.</text>
</comment>
<feature type="region of interest" description="Disordered" evidence="8">
    <location>
        <begin position="1"/>
        <end position="22"/>
    </location>
</feature>
<reference evidence="10" key="1">
    <citation type="submission" date="2020-07" db="EMBL/GenBank/DDBJ databases">
        <title>Draft Genome Sequence of a Deep-Sea Yeast, Naganishia (Cryptococcus) liquefaciens strain N6.</title>
        <authorList>
            <person name="Han Y.W."/>
            <person name="Kajitani R."/>
            <person name="Morimoto H."/>
            <person name="Parhat M."/>
            <person name="Tsubouchi H."/>
            <person name="Bakenova O."/>
            <person name="Ogata M."/>
            <person name="Argunhan B."/>
            <person name="Aoki R."/>
            <person name="Kajiwara S."/>
            <person name="Itoh T."/>
            <person name="Iwasaki H."/>
        </authorList>
    </citation>
    <scope>NUCLEOTIDE SEQUENCE</scope>
    <source>
        <strain evidence="10">N6</strain>
    </source>
</reference>
<comment type="subcellular location">
    <subcellularLocation>
        <location evidence="2">Cytoplasm</location>
    </subcellularLocation>
    <subcellularLocation>
        <location evidence="1">Nucleus</location>
    </subcellularLocation>
</comment>